<evidence type="ECO:0000256" key="2">
    <source>
        <dbReference type="ARBA" id="ARBA00006679"/>
    </source>
</evidence>
<keyword evidence="9" id="KW-1185">Reference proteome</keyword>
<evidence type="ECO:0000256" key="6">
    <source>
        <dbReference type="ARBA" id="ARBA00023136"/>
    </source>
</evidence>
<dbReference type="EMBL" id="JBHUJD010000005">
    <property type="protein sequence ID" value="MFD2309771.1"/>
    <property type="molecule type" value="Genomic_DNA"/>
</dbReference>
<evidence type="ECO:0000313" key="9">
    <source>
        <dbReference type="Proteomes" id="UP001597425"/>
    </source>
</evidence>
<reference evidence="9" key="1">
    <citation type="journal article" date="2019" name="Int. J. Syst. Evol. Microbiol.">
        <title>The Global Catalogue of Microorganisms (GCM) 10K type strain sequencing project: providing services to taxonomists for standard genome sequencing and annotation.</title>
        <authorList>
            <consortium name="The Broad Institute Genomics Platform"/>
            <consortium name="The Broad Institute Genome Sequencing Center for Infectious Disease"/>
            <person name="Wu L."/>
            <person name="Ma J."/>
        </authorList>
    </citation>
    <scope>NUCLEOTIDE SEQUENCE [LARGE SCALE GENOMIC DNA]</scope>
    <source>
        <strain evidence="9">KCTC 12848</strain>
    </source>
</reference>
<dbReference type="Proteomes" id="UP001597425">
    <property type="component" value="Unassembled WGS sequence"/>
</dbReference>
<gene>
    <name evidence="8" type="ORF">ACFSKX_05015</name>
</gene>
<comment type="subcellular location">
    <subcellularLocation>
        <location evidence="1">Cell membrane</location>
        <topology evidence="1">Multi-pass membrane protein</topology>
    </subcellularLocation>
</comment>
<organism evidence="8 9">
    <name type="scientific">Microbulbifer halophilus</name>
    <dbReference type="NCBI Taxonomy" id="453963"/>
    <lineage>
        <taxon>Bacteria</taxon>
        <taxon>Pseudomonadati</taxon>
        <taxon>Pseudomonadota</taxon>
        <taxon>Gammaproteobacteria</taxon>
        <taxon>Cellvibrionales</taxon>
        <taxon>Microbulbiferaceae</taxon>
        <taxon>Microbulbifer</taxon>
    </lineage>
</organism>
<feature type="transmembrane region" description="Helical" evidence="7">
    <location>
        <begin position="48"/>
        <end position="71"/>
    </location>
</feature>
<dbReference type="Pfam" id="PF07681">
    <property type="entry name" value="DoxX"/>
    <property type="match status" value="1"/>
</dbReference>
<comment type="similarity">
    <text evidence="2">Belongs to the DoxX family.</text>
</comment>
<accession>A0ABW5E840</accession>
<keyword evidence="6 7" id="KW-0472">Membrane</keyword>
<keyword evidence="5 7" id="KW-1133">Transmembrane helix</keyword>
<name>A0ABW5E840_9GAMM</name>
<keyword evidence="4 7" id="KW-0812">Transmembrane</keyword>
<dbReference type="PANTHER" id="PTHR33452:SF1">
    <property type="entry name" value="INNER MEMBRANE PROTEIN YPHA-RELATED"/>
    <property type="match status" value="1"/>
</dbReference>
<comment type="caution">
    <text evidence="8">The sequence shown here is derived from an EMBL/GenBank/DDBJ whole genome shotgun (WGS) entry which is preliminary data.</text>
</comment>
<dbReference type="PANTHER" id="PTHR33452">
    <property type="entry name" value="OXIDOREDUCTASE CATD-RELATED"/>
    <property type="match status" value="1"/>
</dbReference>
<sequence length="141" mass="14807">MNQLIATGGQQLGLAILRLALGAMWLAHALLKLLVFTLPGTAGYFDSIGLPGALAYPVFALEVAGGAALLVGIYPRQVALLLTPILLAAAWVHMPNGWVHTSAGGGWEYPLFLALVSVAYWLMGDGAFCLRRSGHLCPAPV</sequence>
<feature type="transmembrane region" description="Helical" evidence="7">
    <location>
        <begin position="78"/>
        <end position="94"/>
    </location>
</feature>
<evidence type="ECO:0000256" key="5">
    <source>
        <dbReference type="ARBA" id="ARBA00022989"/>
    </source>
</evidence>
<evidence type="ECO:0000256" key="3">
    <source>
        <dbReference type="ARBA" id="ARBA00022475"/>
    </source>
</evidence>
<evidence type="ECO:0000256" key="7">
    <source>
        <dbReference type="SAM" id="Phobius"/>
    </source>
</evidence>
<evidence type="ECO:0000256" key="1">
    <source>
        <dbReference type="ARBA" id="ARBA00004651"/>
    </source>
</evidence>
<protein>
    <submittedName>
        <fullName evidence="8">DoxX family protein</fullName>
    </submittedName>
</protein>
<dbReference type="InterPro" id="IPR032808">
    <property type="entry name" value="DoxX"/>
</dbReference>
<evidence type="ECO:0000256" key="4">
    <source>
        <dbReference type="ARBA" id="ARBA00022692"/>
    </source>
</evidence>
<evidence type="ECO:0000313" key="8">
    <source>
        <dbReference type="EMBL" id="MFD2309771.1"/>
    </source>
</evidence>
<dbReference type="InterPro" id="IPR051907">
    <property type="entry name" value="DoxX-like_oxidoreductase"/>
</dbReference>
<feature type="transmembrane region" description="Helical" evidence="7">
    <location>
        <begin position="106"/>
        <end position="123"/>
    </location>
</feature>
<keyword evidence="3" id="KW-1003">Cell membrane</keyword>
<dbReference type="RefSeq" id="WP_265720495.1">
    <property type="nucleotide sequence ID" value="NZ_JAPIVK010000003.1"/>
</dbReference>
<proteinExistence type="inferred from homology"/>
<feature type="transmembrane region" description="Helical" evidence="7">
    <location>
        <begin position="12"/>
        <end position="36"/>
    </location>
</feature>